<protein>
    <submittedName>
        <fullName evidence="3">DNA-binding transcriptional activator of the SARP family</fullName>
    </submittedName>
</protein>
<dbReference type="Gene3D" id="3.40.50.300">
    <property type="entry name" value="P-loop containing nucleotide triphosphate hydrolases"/>
    <property type="match status" value="1"/>
</dbReference>
<dbReference type="InterPro" id="IPR027417">
    <property type="entry name" value="P-loop_NTPase"/>
</dbReference>
<feature type="domain" description="Bacterial transcriptional activator" evidence="2">
    <location>
        <begin position="98"/>
        <end position="228"/>
    </location>
</feature>
<dbReference type="InterPro" id="IPR041664">
    <property type="entry name" value="AAA_16"/>
</dbReference>
<keyword evidence="4" id="KW-1185">Reference proteome</keyword>
<dbReference type="EMBL" id="FMWL01000004">
    <property type="protein sequence ID" value="SCZ78435.1"/>
    <property type="molecule type" value="Genomic_DNA"/>
</dbReference>
<dbReference type="Pfam" id="PF13424">
    <property type="entry name" value="TPR_12"/>
    <property type="match status" value="1"/>
</dbReference>
<dbReference type="OrthoDB" id="190810at2"/>
<dbReference type="Proteomes" id="UP000199208">
    <property type="component" value="Unassembled WGS sequence"/>
</dbReference>
<dbReference type="GO" id="GO:0003677">
    <property type="term" value="F:DNA binding"/>
    <property type="evidence" value="ECO:0007669"/>
    <property type="project" value="UniProtKB-KW"/>
</dbReference>
<gene>
    <name evidence="3" type="ORF">SAMN03080599_01264</name>
</gene>
<organism evidence="3 4">
    <name type="scientific">Acidaminobacter hydrogenoformans DSM 2784</name>
    <dbReference type="NCBI Taxonomy" id="1120920"/>
    <lineage>
        <taxon>Bacteria</taxon>
        <taxon>Bacillati</taxon>
        <taxon>Bacillota</taxon>
        <taxon>Clostridia</taxon>
        <taxon>Peptostreptococcales</taxon>
        <taxon>Acidaminobacteraceae</taxon>
        <taxon>Acidaminobacter</taxon>
    </lineage>
</organism>
<evidence type="ECO:0000313" key="4">
    <source>
        <dbReference type="Proteomes" id="UP000199208"/>
    </source>
</evidence>
<dbReference type="InterPro" id="IPR019734">
    <property type="entry name" value="TPR_rpt"/>
</dbReference>
<dbReference type="SMART" id="SM00028">
    <property type="entry name" value="TPR"/>
    <property type="match status" value="3"/>
</dbReference>
<dbReference type="SUPFAM" id="SSF48452">
    <property type="entry name" value="TPR-like"/>
    <property type="match status" value="2"/>
</dbReference>
<dbReference type="SMART" id="SM01043">
    <property type="entry name" value="BTAD"/>
    <property type="match status" value="1"/>
</dbReference>
<feature type="repeat" description="TPR" evidence="1">
    <location>
        <begin position="854"/>
        <end position="887"/>
    </location>
</feature>
<proteinExistence type="predicted"/>
<sequence length="995" mass="113918">MVPAIEIKLLGIPSVQAGGKPVNMTLKKAEAILYFMAVEISTTRDTLCRIFWPDSDTEYARRSLRNALYLIRKHVAEDLLTMPNHSSVHLNKEAIWRCDLWEMEPVQAVTREDLTLLSGFSFKEDEFFQEWLVDQQRSVQQRIFEHHKKIAVQLEEDDDYVEAAKAREKMTLIDAYDEENIRALMSLYLRTAEYNHAIEVYQRLMRTMKDELGVVPDSDTTRLYDKILELKGKETSQTTASPKTYFFGRYDELTAIEEEVYNLLENHHHRHVLITGEAGIGKTTLVERVVSAVEAQVKESGIPYEHAYGHESGKGVGKTIGNSSGQLHPHKLPVKIMRAAAYPMEHDLPYRIFRGILREMLEELGEVGTSRIFGFADQAATALASQGLEGDERIRYEDMVAEVSDLLSRYAQRRNVILIFEDLHWGQTHSINLLLELIREHLKNVMVVMTSRDVKSKALDFMTACGAKEKWLLRVPLARFSAVEARQFLKNGLRNSSVILDEAAMSRYIEASEGNTLLLREYLDLINEGTIDKLDTLKFEELMQSKLIGLSEPALRVADVAALFMESPDYEAIQAISAYEDVELVDLIEALRGAGILEESVDGERLIYHFTHQKLKDYLAEQISATRRRILHKKIADYYEHLYAQRASVSVLPYVIHHSRLASDARREYRYRVIYGRRYLDRWHEVFSGQNTDLEGGLTLEDKIMQSIDEARSRLDAKDDLIASYDHEVFYMRGRRAIREGRYADGLEAIDKAIRHFEIHHCEDLLELCLLQKIYYAIQTGKLTLFDELLSELGHLMGGPGEPTGDLIHVFWRLKGLHATLSGDSESAQNYLMMALQYLEPLTEAQPRAHSAIAATLNYLAMAYESEGRYDEAFHTYTRALEEAELSLPSNGLALILTNLSLAKFRQGRMDQSLETIVRAVEIFELTKSIWGRAKAEAHLARLIDIADIPESVDEHLCRARDFAQLMGNPYEIRFVQEVEAEIRSHPAHLNRIET</sequence>
<dbReference type="PROSITE" id="PS50005">
    <property type="entry name" value="TPR"/>
    <property type="match status" value="1"/>
</dbReference>
<evidence type="ECO:0000256" key="1">
    <source>
        <dbReference type="PROSITE-ProRule" id="PRU00339"/>
    </source>
</evidence>
<evidence type="ECO:0000313" key="3">
    <source>
        <dbReference type="EMBL" id="SCZ78435.1"/>
    </source>
</evidence>
<dbReference type="AlphaFoldDB" id="A0A1G5RWD3"/>
<evidence type="ECO:0000259" key="2">
    <source>
        <dbReference type="SMART" id="SM01043"/>
    </source>
</evidence>
<dbReference type="RefSeq" id="WP_092590049.1">
    <property type="nucleotide sequence ID" value="NZ_FMWL01000004.1"/>
</dbReference>
<dbReference type="Pfam" id="PF13191">
    <property type="entry name" value="AAA_16"/>
    <property type="match status" value="1"/>
</dbReference>
<dbReference type="InterPro" id="IPR051677">
    <property type="entry name" value="AfsR-DnrI-RedD_regulator"/>
</dbReference>
<keyword evidence="3" id="KW-0238">DNA-binding</keyword>
<dbReference type="STRING" id="1120920.SAMN03080599_01264"/>
<dbReference type="InterPro" id="IPR005158">
    <property type="entry name" value="BTAD"/>
</dbReference>
<keyword evidence="1" id="KW-0802">TPR repeat</keyword>
<dbReference type="PANTHER" id="PTHR35807">
    <property type="entry name" value="TRANSCRIPTIONAL REGULATOR REDD-RELATED"/>
    <property type="match status" value="1"/>
</dbReference>
<dbReference type="Pfam" id="PF03704">
    <property type="entry name" value="BTAD"/>
    <property type="match status" value="1"/>
</dbReference>
<dbReference type="Gene3D" id="1.25.40.10">
    <property type="entry name" value="Tetratricopeptide repeat domain"/>
    <property type="match status" value="2"/>
</dbReference>
<accession>A0A1G5RWD3</accession>
<dbReference type="SUPFAM" id="SSF52540">
    <property type="entry name" value="P-loop containing nucleoside triphosphate hydrolases"/>
    <property type="match status" value="1"/>
</dbReference>
<name>A0A1G5RWD3_9FIRM</name>
<dbReference type="InterPro" id="IPR011990">
    <property type="entry name" value="TPR-like_helical_dom_sf"/>
</dbReference>
<reference evidence="3 4" key="1">
    <citation type="submission" date="2016-10" db="EMBL/GenBank/DDBJ databases">
        <authorList>
            <person name="de Groot N.N."/>
        </authorList>
    </citation>
    <scope>NUCLEOTIDE SEQUENCE [LARGE SCALE GENOMIC DNA]</scope>
    <source>
        <strain evidence="3 4">DSM 2784</strain>
    </source>
</reference>